<organism evidence="4 5">
    <name type="scientific">Ectorhizobium quercum</name>
    <dbReference type="NCBI Taxonomy" id="2965071"/>
    <lineage>
        <taxon>Bacteria</taxon>
        <taxon>Pseudomonadati</taxon>
        <taxon>Pseudomonadota</taxon>
        <taxon>Alphaproteobacteria</taxon>
        <taxon>Hyphomicrobiales</taxon>
        <taxon>Rhizobiaceae</taxon>
        <taxon>Ectorhizobium</taxon>
    </lineage>
</organism>
<dbReference type="Pfam" id="PF12860">
    <property type="entry name" value="PAS_7"/>
    <property type="match status" value="1"/>
</dbReference>
<keyword evidence="1" id="KW-1133">Transmembrane helix</keyword>
<proteinExistence type="predicted"/>
<feature type="transmembrane region" description="Helical" evidence="1">
    <location>
        <begin position="90"/>
        <end position="110"/>
    </location>
</feature>
<dbReference type="CDD" id="cd01948">
    <property type="entry name" value="EAL"/>
    <property type="match status" value="1"/>
</dbReference>
<keyword evidence="1" id="KW-0472">Membrane</keyword>
<dbReference type="Pfam" id="PF00990">
    <property type="entry name" value="GGDEF"/>
    <property type="match status" value="1"/>
</dbReference>
<feature type="transmembrane region" description="Helical" evidence="1">
    <location>
        <begin position="25"/>
        <end position="42"/>
    </location>
</feature>
<feature type="transmembrane region" description="Helical" evidence="1">
    <location>
        <begin position="49"/>
        <end position="70"/>
    </location>
</feature>
<dbReference type="Gene3D" id="3.30.450.20">
    <property type="entry name" value="PAS domain"/>
    <property type="match status" value="1"/>
</dbReference>
<dbReference type="CDD" id="cd01949">
    <property type="entry name" value="GGDEF"/>
    <property type="match status" value="1"/>
</dbReference>
<dbReference type="AlphaFoldDB" id="A0AAE3MYW9"/>
<dbReference type="Gene3D" id="3.20.20.450">
    <property type="entry name" value="EAL domain"/>
    <property type="match status" value="1"/>
</dbReference>
<keyword evidence="1" id="KW-0812">Transmembrane</keyword>
<evidence type="ECO:0000313" key="5">
    <source>
        <dbReference type="Proteomes" id="UP001208771"/>
    </source>
</evidence>
<name>A0AAE3MYW9_9HYPH</name>
<dbReference type="InterPro" id="IPR035965">
    <property type="entry name" value="PAS-like_dom_sf"/>
</dbReference>
<sequence length="748" mass="81153">MAEGVKIEGKDIHLSLTGSLHRHRWPQLIGAVVSVLCFSVVWGRTQSPIFMVLVACALGILLLRLGLTLWLGRLALPVTDVGQARQVELIHITGSTLTAALIGGGTGYAVLAGIDSFSVFICISVIMALMVTVAGRSYGSPASVDIQVALLVLPPALAGLFSGDVSVIIMCLLLVPLGFETRVMARGIRNAIGRSIVAAEQLSTILGRFNAALDTMPHGLIMLDADRRVLIANRRARAFFGGGQIEGTAIADLVPAGLKDVCEASAAGFGRRLAAFVDGDFERTQIPLANKIYLEFDGAGREDGSTVIIFEDVTARVRAEEKILHMAKFDALTGLPNRHHFAEQVRQVLERLPAGVTVGFMLIDVDDLKNVNDVRGHAFGDKLLNEIGRRFSGLVDTETISARMISDQFGVFFFGRDGEEGALKTRILHFHAALQANYSVGEVVMPLSFSAGYVLLANREAEIEEWQVKADLALSEAKVRARGLCVGYAREMDERYIASRKLKADLRQTLQDAGLTTMFQPMYRADGTRIECCEALVRWTHPQRGPVSPDVFIRMAEDMGVVSTITRFVLDRACRECMRWPGHIAVSVNLSAHDLRNHDIVELVADTLAATGLSPSRLHLEVTESCLMDEPLAAGALLSELRAMGITIAVDDFGTGFSSLAYLDTLPLDVVKIDRSFVRNVTSDERRLKLLKGTVNLVRALGLNVVVEGVETEEQLAVIVENGAADLVQGFVFSRPLTSEQILALTSA</sequence>
<dbReference type="InterPro" id="IPR001633">
    <property type="entry name" value="EAL_dom"/>
</dbReference>
<dbReference type="SUPFAM" id="SSF55073">
    <property type="entry name" value="Nucleotide cyclase"/>
    <property type="match status" value="1"/>
</dbReference>
<dbReference type="PANTHER" id="PTHR44757">
    <property type="entry name" value="DIGUANYLATE CYCLASE DGCP"/>
    <property type="match status" value="1"/>
</dbReference>
<dbReference type="PANTHER" id="PTHR44757:SF2">
    <property type="entry name" value="BIOFILM ARCHITECTURE MAINTENANCE PROTEIN MBAA"/>
    <property type="match status" value="1"/>
</dbReference>
<comment type="caution">
    <text evidence="4">The sequence shown here is derived from an EMBL/GenBank/DDBJ whole genome shotgun (WGS) entry which is preliminary data.</text>
</comment>
<evidence type="ECO:0000259" key="3">
    <source>
        <dbReference type="PROSITE" id="PS50887"/>
    </source>
</evidence>
<dbReference type="InterPro" id="IPR043128">
    <property type="entry name" value="Rev_trsase/Diguanyl_cyclase"/>
</dbReference>
<dbReference type="Pfam" id="PF00563">
    <property type="entry name" value="EAL"/>
    <property type="match status" value="1"/>
</dbReference>
<feature type="transmembrane region" description="Helical" evidence="1">
    <location>
        <begin position="117"/>
        <end position="136"/>
    </location>
</feature>
<dbReference type="RefSeq" id="WP_306410631.1">
    <property type="nucleotide sequence ID" value="NZ_JANFPI010000002.1"/>
</dbReference>
<feature type="transmembrane region" description="Helical" evidence="1">
    <location>
        <begin position="156"/>
        <end position="179"/>
    </location>
</feature>
<dbReference type="Gene3D" id="3.30.70.270">
    <property type="match status" value="1"/>
</dbReference>
<evidence type="ECO:0000259" key="2">
    <source>
        <dbReference type="PROSITE" id="PS50883"/>
    </source>
</evidence>
<keyword evidence="5" id="KW-1185">Reference proteome</keyword>
<dbReference type="SUPFAM" id="SSF55785">
    <property type="entry name" value="PYP-like sensor domain (PAS domain)"/>
    <property type="match status" value="1"/>
</dbReference>
<dbReference type="InterPro" id="IPR029787">
    <property type="entry name" value="Nucleotide_cyclase"/>
</dbReference>
<dbReference type="Proteomes" id="UP001208771">
    <property type="component" value="Unassembled WGS sequence"/>
</dbReference>
<dbReference type="SUPFAM" id="SSF141868">
    <property type="entry name" value="EAL domain-like"/>
    <property type="match status" value="1"/>
</dbReference>
<protein>
    <submittedName>
        <fullName evidence="4">EAL domain-containing protein</fullName>
    </submittedName>
</protein>
<accession>A0AAE3MYW9</accession>
<dbReference type="InterPro" id="IPR052155">
    <property type="entry name" value="Biofilm_reg_signaling"/>
</dbReference>
<gene>
    <name evidence="4" type="ORF">NOF55_07040</name>
</gene>
<dbReference type="InterPro" id="IPR035919">
    <property type="entry name" value="EAL_sf"/>
</dbReference>
<reference evidence="4" key="1">
    <citation type="submission" date="2022-07" db="EMBL/GenBank/DDBJ databases">
        <title>Ectorhizobium quercum gen.nov., sp. nov.</title>
        <authorList>
            <person name="Ma T."/>
            <person name="Li Y."/>
        </authorList>
    </citation>
    <scope>NUCLEOTIDE SEQUENCE</scope>
    <source>
        <strain evidence="4">BDR2-2</strain>
    </source>
</reference>
<dbReference type="SMART" id="SM00052">
    <property type="entry name" value="EAL"/>
    <property type="match status" value="1"/>
</dbReference>
<dbReference type="PROSITE" id="PS50887">
    <property type="entry name" value="GGDEF"/>
    <property type="match status" value="1"/>
</dbReference>
<evidence type="ECO:0000256" key="1">
    <source>
        <dbReference type="SAM" id="Phobius"/>
    </source>
</evidence>
<dbReference type="PROSITE" id="PS50883">
    <property type="entry name" value="EAL"/>
    <property type="match status" value="1"/>
</dbReference>
<dbReference type="NCBIfam" id="TIGR00254">
    <property type="entry name" value="GGDEF"/>
    <property type="match status" value="1"/>
</dbReference>
<feature type="domain" description="GGDEF" evidence="3">
    <location>
        <begin position="356"/>
        <end position="490"/>
    </location>
</feature>
<dbReference type="InterPro" id="IPR000160">
    <property type="entry name" value="GGDEF_dom"/>
</dbReference>
<feature type="domain" description="EAL" evidence="2">
    <location>
        <begin position="499"/>
        <end position="748"/>
    </location>
</feature>
<dbReference type="EMBL" id="JANFPI010000002">
    <property type="protein sequence ID" value="MCX8996856.1"/>
    <property type="molecule type" value="Genomic_DNA"/>
</dbReference>
<dbReference type="SMART" id="SM00267">
    <property type="entry name" value="GGDEF"/>
    <property type="match status" value="1"/>
</dbReference>
<evidence type="ECO:0000313" key="4">
    <source>
        <dbReference type="EMBL" id="MCX8996856.1"/>
    </source>
</evidence>